<feature type="region of interest" description="Disordered" evidence="6">
    <location>
        <begin position="1"/>
        <end position="25"/>
    </location>
</feature>
<dbReference type="PIRSF" id="PIRSF016183">
    <property type="entry name" value="UCP016183"/>
    <property type="match status" value="1"/>
</dbReference>
<keyword evidence="4 5" id="KW-0694">RNA-binding</keyword>
<evidence type="ECO:0000256" key="3">
    <source>
        <dbReference type="ARBA" id="ARBA00022730"/>
    </source>
</evidence>
<evidence type="ECO:0000256" key="6">
    <source>
        <dbReference type="SAM" id="MobiDB-lite"/>
    </source>
</evidence>
<dbReference type="Gene3D" id="1.10.60.30">
    <property type="entry name" value="PSPTO4464-like domains"/>
    <property type="match status" value="2"/>
</dbReference>
<evidence type="ECO:0000313" key="8">
    <source>
        <dbReference type="Proteomes" id="UP000244906"/>
    </source>
</evidence>
<name>A0A2V1H3X8_9GAMM</name>
<dbReference type="GO" id="GO:1902626">
    <property type="term" value="P:assembly of large subunit precursor of preribosome"/>
    <property type="evidence" value="ECO:0007669"/>
    <property type="project" value="UniProtKB-UniRule"/>
</dbReference>
<accession>A0A2V1H3X8</accession>
<keyword evidence="8" id="KW-1185">Reference proteome</keyword>
<evidence type="ECO:0000313" key="7">
    <source>
        <dbReference type="EMBL" id="PVZ71928.1"/>
    </source>
</evidence>
<dbReference type="NCBIfam" id="NF003593">
    <property type="entry name" value="PRK05255.1-1"/>
    <property type="match status" value="1"/>
</dbReference>
<gene>
    <name evidence="5" type="primary">darP</name>
    <name evidence="7" type="ORF">DC094_02585</name>
</gene>
<dbReference type="OrthoDB" id="5293604at2"/>
<comment type="function">
    <text evidence="5">Member of a network of 50S ribosomal subunit biogenesis factors which assembles along the 30S-50S interface, preventing incorrect 23S rRNA structures from forming. Promotes peptidyl transferase center (PTC) maturation.</text>
</comment>
<evidence type="ECO:0000256" key="5">
    <source>
        <dbReference type="HAMAP-Rule" id="MF_00765"/>
    </source>
</evidence>
<dbReference type="HAMAP" id="MF_00765">
    <property type="entry name" value="DarP"/>
    <property type="match status" value="1"/>
</dbReference>
<sequence>MQDFEDLNPVQPEDDSERVSKTRVKQEMKDLQQLGKELAALPKASWKRLPLEDTVLKALSDSLNITANIAKKRHFQYLGRLLSKYDFDEIKSTMIRLKAGQLSKPKKPVVPPTKAELWVERLLTDSKQALTELLNEYPHADRQRINQLLRNAAKEMKPTEEGQIPKPGKQVTALKQAISKLVK</sequence>
<dbReference type="SUPFAM" id="SSF158710">
    <property type="entry name" value="PSPTO4464-like"/>
    <property type="match status" value="1"/>
</dbReference>
<dbReference type="AlphaFoldDB" id="A0A2V1H3X8"/>
<comment type="caution">
    <text evidence="7">The sequence shown here is derived from an EMBL/GenBank/DDBJ whole genome shotgun (WGS) entry which is preliminary data.</text>
</comment>
<dbReference type="PANTHER" id="PTHR38101:SF1">
    <property type="entry name" value="UPF0307 PROTEIN YJGA"/>
    <property type="match status" value="1"/>
</dbReference>
<dbReference type="InterPro" id="IPR023153">
    <property type="entry name" value="DarP_sf"/>
</dbReference>
<proteinExistence type="inferred from homology"/>
<comment type="subcellular location">
    <subcellularLocation>
        <location evidence="5">Cytoplasm</location>
    </subcellularLocation>
    <text evidence="5">Associates with late stage pre-50S ribosomal subunits.</text>
</comment>
<comment type="similarity">
    <text evidence="5">Belongs to the DarP family.</text>
</comment>
<evidence type="ECO:0000256" key="2">
    <source>
        <dbReference type="ARBA" id="ARBA00022517"/>
    </source>
</evidence>
<dbReference type="GO" id="GO:0043022">
    <property type="term" value="F:ribosome binding"/>
    <property type="evidence" value="ECO:0007669"/>
    <property type="project" value="UniProtKB-UniRule"/>
</dbReference>
<reference evidence="7 8" key="1">
    <citation type="submission" date="2018-04" db="EMBL/GenBank/DDBJ databases">
        <title>Thalassorhabdus spongiae gen. nov., sp. nov., isolated from a marine sponge in South-West Iceland.</title>
        <authorList>
            <person name="Knobloch S."/>
            <person name="Daussin A."/>
            <person name="Johannsson R."/>
            <person name="Marteinsson V.T."/>
        </authorList>
    </citation>
    <scope>NUCLEOTIDE SEQUENCE [LARGE SCALE GENOMIC DNA]</scope>
    <source>
        <strain evidence="7 8">Hp12</strain>
    </source>
</reference>
<dbReference type="GO" id="GO:0019843">
    <property type="term" value="F:rRNA binding"/>
    <property type="evidence" value="ECO:0007669"/>
    <property type="project" value="UniProtKB-UniRule"/>
</dbReference>
<dbReference type="EMBL" id="QDDL01000001">
    <property type="protein sequence ID" value="PVZ71928.1"/>
    <property type="molecule type" value="Genomic_DNA"/>
</dbReference>
<dbReference type="CDD" id="cd16331">
    <property type="entry name" value="YjgA-like"/>
    <property type="match status" value="1"/>
</dbReference>
<dbReference type="InterPro" id="IPR006839">
    <property type="entry name" value="DarP"/>
</dbReference>
<evidence type="ECO:0000256" key="1">
    <source>
        <dbReference type="ARBA" id="ARBA00022490"/>
    </source>
</evidence>
<keyword evidence="2 5" id="KW-0690">Ribosome biogenesis</keyword>
<keyword evidence="3 5" id="KW-0699">rRNA-binding</keyword>
<keyword evidence="1 5" id="KW-0963">Cytoplasm</keyword>
<dbReference type="GO" id="GO:0005829">
    <property type="term" value="C:cytosol"/>
    <property type="evidence" value="ECO:0007669"/>
    <property type="project" value="TreeGrafter"/>
</dbReference>
<evidence type="ECO:0000256" key="4">
    <source>
        <dbReference type="ARBA" id="ARBA00022884"/>
    </source>
</evidence>
<dbReference type="Proteomes" id="UP000244906">
    <property type="component" value="Unassembled WGS sequence"/>
</dbReference>
<feature type="compositionally biased region" description="Acidic residues" evidence="6">
    <location>
        <begin position="1"/>
        <end position="16"/>
    </location>
</feature>
<dbReference type="Pfam" id="PF04751">
    <property type="entry name" value="DarP"/>
    <property type="match status" value="1"/>
</dbReference>
<dbReference type="RefSeq" id="WP_116685517.1">
    <property type="nucleotide sequence ID" value="NZ_CAWNYD010000001.1"/>
</dbReference>
<protein>
    <recommendedName>
        <fullName evidence="5">Dual-action ribosomal maturation protein DarP</fullName>
    </recommendedName>
    <alternativeName>
        <fullName evidence="5">Large ribosomal subunit assembly factor DarP</fullName>
    </alternativeName>
</protein>
<dbReference type="PANTHER" id="PTHR38101">
    <property type="entry name" value="UPF0307 PROTEIN YJGA"/>
    <property type="match status" value="1"/>
</dbReference>
<organism evidence="7 8">
    <name type="scientific">Pelagibaculum spongiae</name>
    <dbReference type="NCBI Taxonomy" id="2080658"/>
    <lineage>
        <taxon>Bacteria</taxon>
        <taxon>Pseudomonadati</taxon>
        <taxon>Pseudomonadota</taxon>
        <taxon>Gammaproteobacteria</taxon>
        <taxon>Oceanospirillales</taxon>
        <taxon>Pelagibaculum</taxon>
    </lineage>
</organism>